<sequence>MRIGVVSCLCLPFAAMAAQQEVDLTEMCRLVRQKPNPQIQHQQVPASEDEQPTIRIKRLQINNHPIFDETAEDSFWIHEFANWMHIETKVSAIRRELPF</sequence>
<accession>A0ABV9JJR1</accession>
<dbReference type="RefSeq" id="WP_377332055.1">
    <property type="nucleotide sequence ID" value="NZ_JBHSGB010000005.1"/>
</dbReference>
<protein>
    <submittedName>
        <fullName evidence="2">Uncharacterized protein</fullName>
    </submittedName>
</protein>
<comment type="caution">
    <text evidence="2">The sequence shown here is derived from an EMBL/GenBank/DDBJ whole genome shotgun (WGS) entry which is preliminary data.</text>
</comment>
<dbReference type="Proteomes" id="UP001595962">
    <property type="component" value="Unassembled WGS sequence"/>
</dbReference>
<feature type="signal peptide" evidence="1">
    <location>
        <begin position="1"/>
        <end position="17"/>
    </location>
</feature>
<organism evidence="2 3">
    <name type="scientific">Rheinheimera marina</name>
    <dbReference type="NCBI Taxonomy" id="1774958"/>
    <lineage>
        <taxon>Bacteria</taxon>
        <taxon>Pseudomonadati</taxon>
        <taxon>Pseudomonadota</taxon>
        <taxon>Gammaproteobacteria</taxon>
        <taxon>Chromatiales</taxon>
        <taxon>Chromatiaceae</taxon>
        <taxon>Rheinheimera</taxon>
    </lineage>
</organism>
<gene>
    <name evidence="2" type="ORF">ACFO3I_04325</name>
</gene>
<evidence type="ECO:0000313" key="2">
    <source>
        <dbReference type="EMBL" id="MFC4654250.1"/>
    </source>
</evidence>
<evidence type="ECO:0000256" key="1">
    <source>
        <dbReference type="SAM" id="SignalP"/>
    </source>
</evidence>
<feature type="chain" id="PRO_5045298710" evidence="1">
    <location>
        <begin position="18"/>
        <end position="99"/>
    </location>
</feature>
<reference evidence="3" key="1">
    <citation type="journal article" date="2019" name="Int. J. Syst. Evol. Microbiol.">
        <title>The Global Catalogue of Microorganisms (GCM) 10K type strain sequencing project: providing services to taxonomists for standard genome sequencing and annotation.</title>
        <authorList>
            <consortium name="The Broad Institute Genomics Platform"/>
            <consortium name="The Broad Institute Genome Sequencing Center for Infectious Disease"/>
            <person name="Wu L."/>
            <person name="Ma J."/>
        </authorList>
    </citation>
    <scope>NUCLEOTIDE SEQUENCE [LARGE SCALE GENOMIC DNA]</scope>
    <source>
        <strain evidence="3">DT28</strain>
    </source>
</reference>
<name>A0ABV9JJR1_9GAMM</name>
<dbReference type="EMBL" id="JBHSGB010000005">
    <property type="protein sequence ID" value="MFC4654250.1"/>
    <property type="molecule type" value="Genomic_DNA"/>
</dbReference>
<keyword evidence="1" id="KW-0732">Signal</keyword>
<keyword evidence="3" id="KW-1185">Reference proteome</keyword>
<evidence type="ECO:0000313" key="3">
    <source>
        <dbReference type="Proteomes" id="UP001595962"/>
    </source>
</evidence>
<proteinExistence type="predicted"/>